<keyword evidence="2" id="KW-0472">Membrane</keyword>
<dbReference type="GeneTree" id="ENSGT00940000178745"/>
<keyword evidence="6" id="KW-1185">Reference proteome</keyword>
<keyword evidence="3" id="KW-0393">Immunoglobulin domain</keyword>
<dbReference type="GO" id="GO:0009897">
    <property type="term" value="C:external side of plasma membrane"/>
    <property type="evidence" value="ECO:0007669"/>
    <property type="project" value="TreeGrafter"/>
</dbReference>
<proteinExistence type="predicted"/>
<dbReference type="GO" id="GO:0001817">
    <property type="term" value="P:regulation of cytokine production"/>
    <property type="evidence" value="ECO:0007669"/>
    <property type="project" value="TreeGrafter"/>
</dbReference>
<organism evidence="5 6">
    <name type="scientific">Oryzias melastigma</name>
    <name type="common">Marine medaka</name>
    <dbReference type="NCBI Taxonomy" id="30732"/>
    <lineage>
        <taxon>Eukaryota</taxon>
        <taxon>Metazoa</taxon>
        <taxon>Chordata</taxon>
        <taxon>Craniata</taxon>
        <taxon>Vertebrata</taxon>
        <taxon>Euteleostomi</taxon>
        <taxon>Actinopterygii</taxon>
        <taxon>Neopterygii</taxon>
        <taxon>Teleostei</taxon>
        <taxon>Neoteleostei</taxon>
        <taxon>Acanthomorphata</taxon>
        <taxon>Ovalentaria</taxon>
        <taxon>Atherinomorphae</taxon>
        <taxon>Beloniformes</taxon>
        <taxon>Adrianichthyidae</taxon>
        <taxon>Oryziinae</taxon>
        <taxon>Oryzias</taxon>
    </lineage>
</organism>
<dbReference type="PANTHER" id="PTHR24100">
    <property type="entry name" value="BUTYROPHILIN"/>
    <property type="match status" value="1"/>
</dbReference>
<dbReference type="Proteomes" id="UP000261560">
    <property type="component" value="Unplaced"/>
</dbReference>
<name>A0A3B3BSJ9_ORYME</name>
<dbReference type="Pfam" id="PF22705">
    <property type="entry name" value="C2-set_3"/>
    <property type="match status" value="1"/>
</dbReference>
<comment type="subcellular location">
    <subcellularLocation>
        <location evidence="1">Membrane</location>
    </subcellularLocation>
</comment>
<dbReference type="PaxDb" id="30732-ENSOMEP00000008324"/>
<dbReference type="PROSITE" id="PS50835">
    <property type="entry name" value="IG_LIKE"/>
    <property type="match status" value="1"/>
</dbReference>
<sequence length="242" mass="27270">MKVNLFLLSSHKVVRIFGPEDSKSVRRGDTVLMPCWLTPPQDAEDLEVRRYREENVDTPVMIYIPGRADRFFMDGSFVGRVSFDVKDSTSGGMKTGIDRKSNSIFWIKASSSSSNLLTETGSLPVLSAVWREDNTVNVSCESEGWFPQPELRWSEDPDKDRATFVRDSSGFIRVHSWILVSASSEVSCSVGLPNTKGLAVRLHLEKNIPPPPEAICFEIYCLCFTSTFNLNLQHCIELFTSY</sequence>
<dbReference type="Gene3D" id="2.60.40.10">
    <property type="entry name" value="Immunoglobulins"/>
    <property type="match status" value="2"/>
</dbReference>
<dbReference type="STRING" id="30732.ENSOMEP00000008324"/>
<evidence type="ECO:0000256" key="2">
    <source>
        <dbReference type="ARBA" id="ARBA00023136"/>
    </source>
</evidence>
<accession>A0A3B3BSJ9</accession>
<protein>
    <recommendedName>
        <fullName evidence="4">Ig-like domain-containing protein</fullName>
    </recommendedName>
</protein>
<dbReference type="PANTHER" id="PTHR24100:SF149">
    <property type="entry name" value="BG-LIKE ANTIGEN 1-RELATED"/>
    <property type="match status" value="1"/>
</dbReference>
<dbReference type="InterPro" id="IPR007110">
    <property type="entry name" value="Ig-like_dom"/>
</dbReference>
<feature type="domain" description="Ig-like" evidence="4">
    <location>
        <begin position="132"/>
        <end position="199"/>
    </location>
</feature>
<evidence type="ECO:0000256" key="3">
    <source>
        <dbReference type="ARBA" id="ARBA00023319"/>
    </source>
</evidence>
<dbReference type="InterPro" id="IPR013783">
    <property type="entry name" value="Ig-like_fold"/>
</dbReference>
<dbReference type="InterPro" id="IPR050504">
    <property type="entry name" value="IgSF_BTN/MOG"/>
</dbReference>
<dbReference type="Ensembl" id="ENSOMET00000002639.1">
    <property type="protein sequence ID" value="ENSOMEP00000008324.1"/>
    <property type="gene ID" value="ENSOMEG00000009476.1"/>
</dbReference>
<evidence type="ECO:0000256" key="1">
    <source>
        <dbReference type="ARBA" id="ARBA00004370"/>
    </source>
</evidence>
<reference evidence="5" key="1">
    <citation type="submission" date="2025-08" db="UniProtKB">
        <authorList>
            <consortium name="Ensembl"/>
        </authorList>
    </citation>
    <scope>IDENTIFICATION</scope>
</reference>
<dbReference type="GO" id="GO:0005102">
    <property type="term" value="F:signaling receptor binding"/>
    <property type="evidence" value="ECO:0007669"/>
    <property type="project" value="TreeGrafter"/>
</dbReference>
<reference evidence="5" key="2">
    <citation type="submission" date="2025-09" db="UniProtKB">
        <authorList>
            <consortium name="Ensembl"/>
        </authorList>
    </citation>
    <scope>IDENTIFICATION</scope>
</reference>
<dbReference type="InterPro" id="IPR053896">
    <property type="entry name" value="BTN3A2-like_Ig-C"/>
</dbReference>
<dbReference type="AlphaFoldDB" id="A0A3B3BSJ9"/>
<evidence type="ECO:0000313" key="5">
    <source>
        <dbReference type="Ensembl" id="ENSOMEP00000008324.1"/>
    </source>
</evidence>
<evidence type="ECO:0000313" key="6">
    <source>
        <dbReference type="Proteomes" id="UP000261560"/>
    </source>
</evidence>
<dbReference type="GO" id="GO:0050852">
    <property type="term" value="P:T cell receptor signaling pathway"/>
    <property type="evidence" value="ECO:0007669"/>
    <property type="project" value="TreeGrafter"/>
</dbReference>
<evidence type="ECO:0000259" key="4">
    <source>
        <dbReference type="PROSITE" id="PS50835"/>
    </source>
</evidence>